<organism evidence="2 3">
    <name type="scientific">Cytospora mali</name>
    <name type="common">Apple Valsa canker fungus</name>
    <name type="synonym">Valsa mali</name>
    <dbReference type="NCBI Taxonomy" id="578113"/>
    <lineage>
        <taxon>Eukaryota</taxon>
        <taxon>Fungi</taxon>
        <taxon>Dikarya</taxon>
        <taxon>Ascomycota</taxon>
        <taxon>Pezizomycotina</taxon>
        <taxon>Sordariomycetes</taxon>
        <taxon>Sordariomycetidae</taxon>
        <taxon>Diaporthales</taxon>
        <taxon>Cytosporaceae</taxon>
        <taxon>Cytospora</taxon>
    </lineage>
</organism>
<feature type="transmembrane region" description="Helical" evidence="1">
    <location>
        <begin position="34"/>
        <end position="56"/>
    </location>
</feature>
<keyword evidence="1" id="KW-0812">Transmembrane</keyword>
<name>A0A194VUN3_CYTMA</name>
<dbReference type="EMBL" id="CM003100">
    <property type="protein sequence ID" value="KUI67623.1"/>
    <property type="molecule type" value="Genomic_DNA"/>
</dbReference>
<evidence type="ECO:0000313" key="2">
    <source>
        <dbReference type="EMBL" id="KUI67623.1"/>
    </source>
</evidence>
<evidence type="ECO:0000313" key="3">
    <source>
        <dbReference type="Proteomes" id="UP000078559"/>
    </source>
</evidence>
<keyword evidence="1" id="KW-1133">Transmembrane helix</keyword>
<dbReference type="Proteomes" id="UP000078559">
    <property type="component" value="Chromosome 3"/>
</dbReference>
<reference evidence="2" key="1">
    <citation type="submission" date="2014-12" db="EMBL/GenBank/DDBJ databases">
        <title>Genome Sequence of Valsa Canker Pathogens Uncovers a Specific Adaption of Colonization on Woody Bark.</title>
        <authorList>
            <person name="Yin Z."/>
            <person name="Liu H."/>
            <person name="Gao X."/>
            <person name="Li Z."/>
            <person name="Song N."/>
            <person name="Ke X."/>
            <person name="Dai Q."/>
            <person name="Wu Y."/>
            <person name="Sun Y."/>
            <person name="Xu J.-R."/>
            <person name="Kang Z.K."/>
            <person name="Wang L."/>
            <person name="Huang L."/>
        </authorList>
    </citation>
    <scope>NUCLEOTIDE SEQUENCE [LARGE SCALE GENOMIC DNA]</scope>
    <source>
        <strain evidence="2">03-8</strain>
    </source>
</reference>
<evidence type="ECO:0000256" key="1">
    <source>
        <dbReference type="SAM" id="Phobius"/>
    </source>
</evidence>
<keyword evidence="1" id="KW-0472">Membrane</keyword>
<sequence>MAAYEMDPLPERMFMHAVMDDKRTDRTKSWIKNIILSLSLGAFAIGTVCLAVLYVAGTNPAMLPKLTQLSRNQDMSRRSWSHRHCDTGAENSFDPFNSIQNHDLDPADYKCRDHYNSQYYYDVQYSYDHSLRGVGE</sequence>
<dbReference type="AlphaFoldDB" id="A0A194VUN3"/>
<keyword evidence="3" id="KW-1185">Reference proteome</keyword>
<gene>
    <name evidence="2" type="ORF">VM1G_02833</name>
</gene>
<proteinExistence type="predicted"/>
<accession>A0A194VUN3</accession>
<protein>
    <submittedName>
        <fullName evidence="2">Uncharacterized protein</fullName>
    </submittedName>
</protein>